<dbReference type="InterPro" id="IPR050796">
    <property type="entry name" value="SCF_F-box_component"/>
</dbReference>
<dbReference type="OrthoDB" id="1137387at2759"/>
<dbReference type="AlphaFoldDB" id="A0A835LER2"/>
<evidence type="ECO:0000313" key="2">
    <source>
        <dbReference type="EMBL" id="KAF9591970.1"/>
    </source>
</evidence>
<feature type="domain" description="F-box" evidence="1">
    <location>
        <begin position="1"/>
        <end position="53"/>
    </location>
</feature>
<dbReference type="Pfam" id="PF00646">
    <property type="entry name" value="F-box"/>
    <property type="match status" value="1"/>
</dbReference>
<dbReference type="Proteomes" id="UP000631114">
    <property type="component" value="Unassembled WGS sequence"/>
</dbReference>
<dbReference type="InterPro" id="IPR006527">
    <property type="entry name" value="F-box-assoc_dom_typ1"/>
</dbReference>
<dbReference type="PANTHER" id="PTHR31672">
    <property type="entry name" value="BNACNNG10540D PROTEIN"/>
    <property type="match status" value="1"/>
</dbReference>
<proteinExistence type="predicted"/>
<organism evidence="2 3">
    <name type="scientific">Coptis chinensis</name>
    <dbReference type="NCBI Taxonomy" id="261450"/>
    <lineage>
        <taxon>Eukaryota</taxon>
        <taxon>Viridiplantae</taxon>
        <taxon>Streptophyta</taxon>
        <taxon>Embryophyta</taxon>
        <taxon>Tracheophyta</taxon>
        <taxon>Spermatophyta</taxon>
        <taxon>Magnoliopsida</taxon>
        <taxon>Ranunculales</taxon>
        <taxon>Ranunculaceae</taxon>
        <taxon>Coptidoideae</taxon>
        <taxon>Coptis</taxon>
    </lineage>
</organism>
<dbReference type="InterPro" id="IPR017451">
    <property type="entry name" value="F-box-assoc_interact_dom"/>
</dbReference>
<protein>
    <recommendedName>
        <fullName evidence="1">F-box domain-containing protein</fullName>
    </recommendedName>
</protein>
<dbReference type="InterPro" id="IPR001810">
    <property type="entry name" value="F-box_dom"/>
</dbReference>
<keyword evidence="3" id="KW-1185">Reference proteome</keyword>
<dbReference type="NCBIfam" id="TIGR01640">
    <property type="entry name" value="F_box_assoc_1"/>
    <property type="match status" value="1"/>
</dbReference>
<dbReference type="InterPro" id="IPR036047">
    <property type="entry name" value="F-box-like_dom_sf"/>
</dbReference>
<accession>A0A835LER2</accession>
<comment type="caution">
    <text evidence="2">The sequence shown here is derived from an EMBL/GenBank/DDBJ whole genome shotgun (WGS) entry which is preliminary data.</text>
</comment>
<reference evidence="2 3" key="1">
    <citation type="submission" date="2020-10" db="EMBL/GenBank/DDBJ databases">
        <title>The Coptis chinensis genome and diversification of protoberbering-type alkaloids.</title>
        <authorList>
            <person name="Wang B."/>
            <person name="Shu S."/>
            <person name="Song C."/>
            <person name="Liu Y."/>
        </authorList>
    </citation>
    <scope>NUCLEOTIDE SEQUENCE [LARGE SCALE GENOMIC DNA]</scope>
    <source>
        <strain evidence="2">HL-2020</strain>
        <tissue evidence="2">Leaf</tissue>
    </source>
</reference>
<dbReference type="CDD" id="cd22157">
    <property type="entry name" value="F-box_AtFBW1-like"/>
    <property type="match status" value="1"/>
</dbReference>
<evidence type="ECO:0000313" key="3">
    <source>
        <dbReference type="Proteomes" id="UP000631114"/>
    </source>
</evidence>
<dbReference type="Pfam" id="PF07734">
    <property type="entry name" value="FBA_1"/>
    <property type="match status" value="1"/>
</dbReference>
<sequence length="401" mass="45518">MATCFDMPEDVMFRILLCLPVMSLMRFKSVCMSWRNLIESSGFIAQHIHYRENCEGNLIVFNPCVMVDDYHFGVYVSLFLDDNFKEPAKLDLPYYCAHAHGSKYIDYYDGDNFYIRSLSLVASYPPNGRISLGFGFDVKTNDYKVVRIILGGGDFEFCLVQVYSLSTNTWRIVDTVLPLSCGLIVSQPKAPLQNGTYCWLVRFPYESQNFCDSILSFDFSDEVFRDVPLPDVCSIKSDGRLAILRENLACISRIFTADSETYLTDDTVGPFSWCWPMGFSKNEESILLGNSQGLFSCDPHTEELINIPVEGSFKQGSKDQEQHCSSRDQEQAGKTIMESCRTLCVGLIMFPFGTLYEQEIDRVFGTFVKKLSFSKCSTLPVPLRSLADTIETVFQSIKQFA</sequence>
<evidence type="ECO:0000259" key="1">
    <source>
        <dbReference type="PROSITE" id="PS50181"/>
    </source>
</evidence>
<dbReference type="SMART" id="SM00256">
    <property type="entry name" value="FBOX"/>
    <property type="match status" value="1"/>
</dbReference>
<dbReference type="EMBL" id="JADFTS010000008">
    <property type="protein sequence ID" value="KAF9591970.1"/>
    <property type="molecule type" value="Genomic_DNA"/>
</dbReference>
<dbReference type="SUPFAM" id="SSF81383">
    <property type="entry name" value="F-box domain"/>
    <property type="match status" value="1"/>
</dbReference>
<name>A0A835LER2_9MAGN</name>
<dbReference type="Gene3D" id="1.20.1280.50">
    <property type="match status" value="1"/>
</dbReference>
<gene>
    <name evidence="2" type="ORF">IFM89_010417</name>
</gene>
<dbReference type="PROSITE" id="PS50181">
    <property type="entry name" value="FBOX"/>
    <property type="match status" value="1"/>
</dbReference>
<dbReference type="PANTHER" id="PTHR31672:SF13">
    <property type="entry name" value="F-BOX PROTEIN CPR30-LIKE"/>
    <property type="match status" value="1"/>
</dbReference>